<name>A0A061R9H5_9CHLO</name>
<accession>A0A061R9H5</accession>
<dbReference type="EMBL" id="GBEZ01019425">
    <property type="protein sequence ID" value="JAC67131.1"/>
    <property type="molecule type" value="Transcribed_RNA"/>
</dbReference>
<proteinExistence type="predicted"/>
<evidence type="ECO:0000313" key="1">
    <source>
        <dbReference type="EMBL" id="JAC67131.1"/>
    </source>
</evidence>
<feature type="non-terminal residue" evidence="1">
    <location>
        <position position="69"/>
    </location>
</feature>
<reference evidence="1" key="1">
    <citation type="submission" date="2014-05" db="EMBL/GenBank/DDBJ databases">
        <title>The transcriptome of the halophilic microalga Tetraselmis sp. GSL018 isolated from the Great Salt Lake, Utah.</title>
        <authorList>
            <person name="Jinkerson R.E."/>
            <person name="D'Adamo S."/>
            <person name="Posewitz M.C."/>
        </authorList>
    </citation>
    <scope>NUCLEOTIDE SEQUENCE</scope>
    <source>
        <strain evidence="1">GSL018</strain>
    </source>
</reference>
<feature type="non-terminal residue" evidence="1">
    <location>
        <position position="1"/>
    </location>
</feature>
<organism evidence="1">
    <name type="scientific">Tetraselmis sp. GSL018</name>
    <dbReference type="NCBI Taxonomy" id="582737"/>
    <lineage>
        <taxon>Eukaryota</taxon>
        <taxon>Viridiplantae</taxon>
        <taxon>Chlorophyta</taxon>
        <taxon>core chlorophytes</taxon>
        <taxon>Chlorodendrophyceae</taxon>
        <taxon>Chlorodendrales</taxon>
        <taxon>Chlorodendraceae</taxon>
        <taxon>Tetraselmis</taxon>
    </lineage>
</organism>
<gene>
    <name evidence="1" type="ORF">TSPGSL018_11920</name>
</gene>
<dbReference type="AlphaFoldDB" id="A0A061R9H5"/>
<protein>
    <submittedName>
        <fullName evidence="1">Uncharacterized protein</fullName>
    </submittedName>
</protein>
<sequence length="69" mass="7398">ISLRQKPSIDAVADRYASVLNALFVLFTCHITCVFLPCFSPPAAVAGCLSQTFGSCLAPNRGVKQLCCY</sequence>